<sequence length="200" mass="22343">MLITKCKSQITNILNSTRREQKQRSVYPYYIYTGKCLCSAWLAGAAEFCGRSPERAFISSFPRTKASRGERARAQTGASIGPVCCSTTNSVTRYKRKRSLLSTTLDYSVLMREREREWWGRIVEMGDYVSQALQKSSKPACWAIDNILECLRQAKACRDIRPAPTVVHLDDINLSSNPGASSESVTKYAVAGLPWAASNE</sequence>
<evidence type="ECO:0000313" key="1">
    <source>
        <dbReference type="EMBL" id="CUS23921.1"/>
    </source>
</evidence>
<organism evidence="1 2">
    <name type="scientific">Lachancea quebecensis</name>
    <dbReference type="NCBI Taxonomy" id="1654605"/>
    <lineage>
        <taxon>Eukaryota</taxon>
        <taxon>Fungi</taxon>
        <taxon>Dikarya</taxon>
        <taxon>Ascomycota</taxon>
        <taxon>Saccharomycotina</taxon>
        <taxon>Saccharomycetes</taxon>
        <taxon>Saccharomycetales</taxon>
        <taxon>Saccharomycetaceae</taxon>
        <taxon>Lachancea</taxon>
    </lineage>
</organism>
<keyword evidence="2" id="KW-1185">Reference proteome</keyword>
<name>A0A0P1KUS6_9SACH</name>
<accession>A0A0P1KUS6</accession>
<dbReference type="AlphaFoldDB" id="A0A0P1KUS6"/>
<gene>
    <name evidence="1" type="ORF">LAQU0_S12e03026g</name>
</gene>
<reference evidence="2" key="1">
    <citation type="submission" date="2015-10" db="EMBL/GenBank/DDBJ databases">
        <authorList>
            <person name="Devillers H."/>
        </authorList>
    </citation>
    <scope>NUCLEOTIDE SEQUENCE [LARGE SCALE GENOMIC DNA]</scope>
</reference>
<protein>
    <submittedName>
        <fullName evidence="1">LAQU0S12e03026g1_1</fullName>
    </submittedName>
</protein>
<evidence type="ECO:0000313" key="2">
    <source>
        <dbReference type="Proteomes" id="UP000236544"/>
    </source>
</evidence>
<dbReference type="EMBL" id="LN890553">
    <property type="protein sequence ID" value="CUS23921.1"/>
    <property type="molecule type" value="Genomic_DNA"/>
</dbReference>
<proteinExistence type="predicted"/>
<dbReference type="Proteomes" id="UP000236544">
    <property type="component" value="Unassembled WGS sequence"/>
</dbReference>